<dbReference type="GO" id="GO:0006402">
    <property type="term" value="P:mRNA catabolic process"/>
    <property type="evidence" value="ECO:0007669"/>
    <property type="project" value="InterPro"/>
</dbReference>
<dbReference type="GO" id="GO:0005829">
    <property type="term" value="C:cytosol"/>
    <property type="evidence" value="ECO:0007669"/>
    <property type="project" value="TreeGrafter"/>
</dbReference>
<dbReference type="EMBL" id="SJPK01000004">
    <property type="protein sequence ID" value="TWT67455.1"/>
    <property type="molecule type" value="Genomic_DNA"/>
</dbReference>
<dbReference type="GO" id="GO:0044781">
    <property type="term" value="P:bacterial-type flagellum organization"/>
    <property type="evidence" value="ECO:0007669"/>
    <property type="project" value="UniProtKB-KW"/>
</dbReference>
<dbReference type="GO" id="GO:0045947">
    <property type="term" value="P:negative regulation of translational initiation"/>
    <property type="evidence" value="ECO:0007669"/>
    <property type="project" value="UniProtKB-UniRule"/>
</dbReference>
<dbReference type="PANTHER" id="PTHR34984">
    <property type="entry name" value="CARBON STORAGE REGULATOR"/>
    <property type="match status" value="1"/>
</dbReference>
<keyword evidence="1 5" id="KW-0963">Cytoplasm</keyword>
<dbReference type="AlphaFoldDB" id="A0A5C5XZS4"/>
<comment type="caution">
    <text evidence="7">The sequence shown here is derived from an EMBL/GenBank/DDBJ whole genome shotgun (WGS) entry which is preliminary data.</text>
</comment>
<dbReference type="Gene3D" id="2.60.40.4380">
    <property type="entry name" value="Translational regulator CsrA"/>
    <property type="match status" value="1"/>
</dbReference>
<evidence type="ECO:0000256" key="2">
    <source>
        <dbReference type="ARBA" id="ARBA00022491"/>
    </source>
</evidence>
<keyword evidence="8" id="KW-1185">Reference proteome</keyword>
<dbReference type="GO" id="GO:0048027">
    <property type="term" value="F:mRNA 5'-UTR binding"/>
    <property type="evidence" value="ECO:0007669"/>
    <property type="project" value="UniProtKB-UniRule"/>
</dbReference>
<dbReference type="RefSeq" id="WP_146391322.1">
    <property type="nucleotide sequence ID" value="NZ_SJPK01000004.1"/>
</dbReference>
<organism evidence="7 8">
    <name type="scientific">Allorhodopirellula solitaria</name>
    <dbReference type="NCBI Taxonomy" id="2527987"/>
    <lineage>
        <taxon>Bacteria</taxon>
        <taxon>Pseudomonadati</taxon>
        <taxon>Planctomycetota</taxon>
        <taxon>Planctomycetia</taxon>
        <taxon>Pirellulales</taxon>
        <taxon>Pirellulaceae</taxon>
        <taxon>Allorhodopirellula</taxon>
    </lineage>
</organism>
<reference evidence="7 8" key="1">
    <citation type="submission" date="2019-02" db="EMBL/GenBank/DDBJ databases">
        <title>Deep-cultivation of Planctomycetes and their phenomic and genomic characterization uncovers novel biology.</title>
        <authorList>
            <person name="Wiegand S."/>
            <person name="Jogler M."/>
            <person name="Boedeker C."/>
            <person name="Pinto D."/>
            <person name="Vollmers J."/>
            <person name="Rivas-Marin E."/>
            <person name="Kohn T."/>
            <person name="Peeters S.H."/>
            <person name="Heuer A."/>
            <person name="Rast P."/>
            <person name="Oberbeckmann S."/>
            <person name="Bunk B."/>
            <person name="Jeske O."/>
            <person name="Meyerdierks A."/>
            <person name="Storesund J.E."/>
            <person name="Kallscheuer N."/>
            <person name="Luecker S."/>
            <person name="Lage O.M."/>
            <person name="Pohl T."/>
            <person name="Merkel B.J."/>
            <person name="Hornburger P."/>
            <person name="Mueller R.-W."/>
            <person name="Bruemmer F."/>
            <person name="Labrenz M."/>
            <person name="Spormann A.M."/>
            <person name="Op Den Camp H."/>
            <person name="Overmann J."/>
            <person name="Amann R."/>
            <person name="Jetten M.S.M."/>
            <person name="Mascher T."/>
            <person name="Medema M.H."/>
            <person name="Devos D.P."/>
            <person name="Kaster A.-K."/>
            <person name="Ovreas L."/>
            <person name="Rohde M."/>
            <person name="Galperin M.Y."/>
            <person name="Jogler C."/>
        </authorList>
    </citation>
    <scope>NUCLEOTIDE SEQUENCE [LARGE SCALE GENOMIC DNA]</scope>
    <source>
        <strain evidence="7 8">CA85</strain>
    </source>
</reference>
<sequence length="177" mass="19387">MLVLTRKLNEKIKIGDDVTITIIKLRNNQIRIGIEAPRDVRVLRAELEHAVRSDESDAQPVAAVESSNADRAVPSNRVREFLADHSTEADTRPRQPRGKHVVDGLMSADEMVAAGKDSDDERFDDDSQPEHDGDHSPSAALQVFSGKIGCDGELREHSPATEARLSRAPLAGFFTAP</sequence>
<dbReference type="Proteomes" id="UP000318053">
    <property type="component" value="Unassembled WGS sequence"/>
</dbReference>
<dbReference type="NCBIfam" id="TIGR00202">
    <property type="entry name" value="csrA"/>
    <property type="match status" value="1"/>
</dbReference>
<keyword evidence="5" id="KW-1005">Bacterial flagellum biogenesis</keyword>
<dbReference type="NCBIfam" id="NF002469">
    <property type="entry name" value="PRK01712.1"/>
    <property type="match status" value="1"/>
</dbReference>
<dbReference type="OrthoDB" id="289081at2"/>
<proteinExistence type="inferred from homology"/>
<comment type="similarity">
    <text evidence="5">Belongs to the CsrA/RsmA family.</text>
</comment>
<evidence type="ECO:0000313" key="8">
    <source>
        <dbReference type="Proteomes" id="UP000318053"/>
    </source>
</evidence>
<evidence type="ECO:0000313" key="7">
    <source>
        <dbReference type="EMBL" id="TWT67455.1"/>
    </source>
</evidence>
<dbReference type="GO" id="GO:1902208">
    <property type="term" value="P:regulation of bacterial-type flagellum assembly"/>
    <property type="evidence" value="ECO:0007669"/>
    <property type="project" value="UniProtKB-UniRule"/>
</dbReference>
<keyword evidence="3 5" id="KW-0810">Translation regulation</keyword>
<name>A0A5C5XZS4_9BACT</name>
<feature type="compositionally biased region" description="Acidic residues" evidence="6">
    <location>
        <begin position="118"/>
        <end position="127"/>
    </location>
</feature>
<protein>
    <recommendedName>
        <fullName evidence="5">Translational regulator CsrA</fullName>
    </recommendedName>
</protein>
<dbReference type="FunFam" id="2.60.40.4380:FF:000002">
    <property type="entry name" value="Translational regulator CsrA"/>
    <property type="match status" value="1"/>
</dbReference>
<evidence type="ECO:0000256" key="6">
    <source>
        <dbReference type="SAM" id="MobiDB-lite"/>
    </source>
</evidence>
<evidence type="ECO:0000256" key="3">
    <source>
        <dbReference type="ARBA" id="ARBA00022845"/>
    </source>
</evidence>
<dbReference type="Pfam" id="PF02599">
    <property type="entry name" value="CsrA"/>
    <property type="match status" value="1"/>
</dbReference>
<dbReference type="SUPFAM" id="SSF117130">
    <property type="entry name" value="CsrA-like"/>
    <property type="match status" value="1"/>
</dbReference>
<dbReference type="PANTHER" id="PTHR34984:SF1">
    <property type="entry name" value="CARBON STORAGE REGULATOR"/>
    <property type="match status" value="1"/>
</dbReference>
<comment type="function">
    <text evidence="5">A translational regulator that binds mRNA to regulate translation initiation and/or mRNA stability. Usually binds in the 5'-UTR at or near the Shine-Dalgarno sequence preventing ribosome-binding, thus repressing translation. Its main target seems to be the major flagellin gene, while its function is anatagonized by FliW.</text>
</comment>
<feature type="compositionally biased region" description="Basic and acidic residues" evidence="6">
    <location>
        <begin position="150"/>
        <end position="159"/>
    </location>
</feature>
<dbReference type="InterPro" id="IPR036107">
    <property type="entry name" value="CsrA_sf"/>
</dbReference>
<feature type="region of interest" description="Disordered" evidence="6">
    <location>
        <begin position="115"/>
        <end position="177"/>
    </location>
</feature>
<comment type="subunit">
    <text evidence="5">Homodimer; the beta-strands of each monomer intercalate to form a hydrophobic core, while the alpha-helices form wings that extend away from the core.</text>
</comment>
<accession>A0A5C5XZS4</accession>
<gene>
    <name evidence="5 7" type="primary">csrA</name>
    <name evidence="7" type="ORF">CA85_23060</name>
</gene>
<feature type="region of interest" description="Disordered" evidence="6">
    <location>
        <begin position="52"/>
        <end position="78"/>
    </location>
</feature>
<dbReference type="HAMAP" id="MF_00167">
    <property type="entry name" value="CsrA"/>
    <property type="match status" value="1"/>
</dbReference>
<evidence type="ECO:0000256" key="5">
    <source>
        <dbReference type="HAMAP-Rule" id="MF_00167"/>
    </source>
</evidence>
<evidence type="ECO:0000256" key="4">
    <source>
        <dbReference type="ARBA" id="ARBA00022884"/>
    </source>
</evidence>
<comment type="subcellular location">
    <subcellularLocation>
        <location evidence="5">Cytoplasm</location>
    </subcellularLocation>
</comment>
<keyword evidence="4 5" id="KW-0694">RNA-binding</keyword>
<evidence type="ECO:0000256" key="1">
    <source>
        <dbReference type="ARBA" id="ARBA00022490"/>
    </source>
</evidence>
<keyword evidence="2 5" id="KW-0678">Repressor</keyword>
<dbReference type="InterPro" id="IPR003751">
    <property type="entry name" value="CsrA"/>
</dbReference>
<dbReference type="GO" id="GO:0006109">
    <property type="term" value="P:regulation of carbohydrate metabolic process"/>
    <property type="evidence" value="ECO:0007669"/>
    <property type="project" value="InterPro"/>
</dbReference>